<dbReference type="EMBL" id="JBDFQZ010000003">
    <property type="protein sequence ID" value="KAK9742643.1"/>
    <property type="molecule type" value="Genomic_DNA"/>
</dbReference>
<feature type="chain" id="PRO_5043968351" description="Polygalacturonase" evidence="9">
    <location>
        <begin position="21"/>
        <end position="411"/>
    </location>
</feature>
<dbReference type="PANTHER" id="PTHR31375">
    <property type="match status" value="1"/>
</dbReference>
<dbReference type="InterPro" id="IPR011050">
    <property type="entry name" value="Pectin_lyase_fold/virulence"/>
</dbReference>
<evidence type="ECO:0000256" key="2">
    <source>
        <dbReference type="ARBA" id="ARBA00008834"/>
    </source>
</evidence>
<evidence type="ECO:0008006" key="12">
    <source>
        <dbReference type="Google" id="ProtNLM"/>
    </source>
</evidence>
<comment type="subcellular location">
    <subcellularLocation>
        <location evidence="1">Secreted</location>
        <location evidence="1">Cell wall</location>
    </subcellularLocation>
</comment>
<comment type="similarity">
    <text evidence="2 8">Belongs to the glycosyl hydrolase 28 family.</text>
</comment>
<dbReference type="GO" id="GO:0071555">
    <property type="term" value="P:cell wall organization"/>
    <property type="evidence" value="ECO:0007669"/>
    <property type="project" value="UniProtKB-KW"/>
</dbReference>
<dbReference type="Proteomes" id="UP001443914">
    <property type="component" value="Unassembled WGS sequence"/>
</dbReference>
<keyword evidence="5 8" id="KW-0378">Hydrolase</keyword>
<keyword evidence="11" id="KW-1185">Reference proteome</keyword>
<evidence type="ECO:0000256" key="3">
    <source>
        <dbReference type="ARBA" id="ARBA00022512"/>
    </source>
</evidence>
<keyword evidence="6 8" id="KW-0326">Glycosidase</keyword>
<sequence length="411" mass="43876">MTTKSTILLFFTLFHFLVVAINGEAGPDGGIVFDITKYGAKPDGDATQGLVDAWKEACASPTSSKVLVPAGTYRLGPVIIEGPCKAPTTIEILGNFKAPADPKDFKTADTWVKIERIDGLTITAPEGGGVFDGQGQLAWKTNQCSKSFDCHTLPYNFRFNFLTNTEISGITSLNSKIFHMAVLGCKELNLHDINITAPGDSPNTDGIHIGRSEGVNVTRFSIATGDDCVSFGDGAKNVLIEQVTCGPGHGISVGSLGRYPNEEPVIGLTVRNCTIKNTDNGVRVKTWHNSYEAVVSGLHFEDIVVENVRTPVIVDQEYCPYDQCKQKTPSKVKITDIKFKNVRGTSAGKEAVKVICSSGVACEQVELSDIDITYNGPDGPAVSMCKNVKPIISGKQNPPSCNAPATSASGL</sequence>
<keyword evidence="7" id="KW-0961">Cell wall biogenesis/degradation</keyword>
<keyword evidence="9" id="KW-0732">Signal</keyword>
<dbReference type="AlphaFoldDB" id="A0AAW1M897"/>
<name>A0AAW1M897_SAPOF</name>
<gene>
    <name evidence="10" type="ORF">RND81_03G187900</name>
</gene>
<protein>
    <recommendedName>
        <fullName evidence="12">Polygalacturonase</fullName>
    </recommendedName>
</protein>
<feature type="signal peptide" evidence="9">
    <location>
        <begin position="1"/>
        <end position="20"/>
    </location>
</feature>
<evidence type="ECO:0000256" key="8">
    <source>
        <dbReference type="RuleBase" id="RU361169"/>
    </source>
</evidence>
<proteinExistence type="inferred from homology"/>
<evidence type="ECO:0000256" key="9">
    <source>
        <dbReference type="SAM" id="SignalP"/>
    </source>
</evidence>
<evidence type="ECO:0000256" key="6">
    <source>
        <dbReference type="ARBA" id="ARBA00023295"/>
    </source>
</evidence>
<dbReference type="GO" id="GO:0004650">
    <property type="term" value="F:polygalacturonase activity"/>
    <property type="evidence" value="ECO:0007669"/>
    <property type="project" value="InterPro"/>
</dbReference>
<evidence type="ECO:0000313" key="10">
    <source>
        <dbReference type="EMBL" id="KAK9742643.1"/>
    </source>
</evidence>
<evidence type="ECO:0000256" key="1">
    <source>
        <dbReference type="ARBA" id="ARBA00004191"/>
    </source>
</evidence>
<evidence type="ECO:0000313" key="11">
    <source>
        <dbReference type="Proteomes" id="UP001443914"/>
    </source>
</evidence>
<dbReference type="SUPFAM" id="SSF51126">
    <property type="entry name" value="Pectin lyase-like"/>
    <property type="match status" value="1"/>
</dbReference>
<comment type="caution">
    <text evidence="10">The sequence shown here is derived from an EMBL/GenBank/DDBJ whole genome shotgun (WGS) entry which is preliminary data.</text>
</comment>
<dbReference type="Gene3D" id="2.160.20.10">
    <property type="entry name" value="Single-stranded right-handed beta-helix, Pectin lyase-like"/>
    <property type="match status" value="1"/>
</dbReference>
<evidence type="ECO:0000256" key="7">
    <source>
        <dbReference type="ARBA" id="ARBA00023316"/>
    </source>
</evidence>
<keyword evidence="4" id="KW-0964">Secreted</keyword>
<organism evidence="10 11">
    <name type="scientific">Saponaria officinalis</name>
    <name type="common">Common soapwort</name>
    <name type="synonym">Lychnis saponaria</name>
    <dbReference type="NCBI Taxonomy" id="3572"/>
    <lineage>
        <taxon>Eukaryota</taxon>
        <taxon>Viridiplantae</taxon>
        <taxon>Streptophyta</taxon>
        <taxon>Embryophyta</taxon>
        <taxon>Tracheophyta</taxon>
        <taxon>Spermatophyta</taxon>
        <taxon>Magnoliopsida</taxon>
        <taxon>eudicotyledons</taxon>
        <taxon>Gunneridae</taxon>
        <taxon>Pentapetalae</taxon>
        <taxon>Caryophyllales</taxon>
        <taxon>Caryophyllaceae</taxon>
        <taxon>Caryophylleae</taxon>
        <taxon>Saponaria</taxon>
    </lineage>
</organism>
<evidence type="ECO:0000256" key="5">
    <source>
        <dbReference type="ARBA" id="ARBA00022801"/>
    </source>
</evidence>
<dbReference type="InterPro" id="IPR000743">
    <property type="entry name" value="Glyco_hydro_28"/>
</dbReference>
<dbReference type="InterPro" id="IPR006626">
    <property type="entry name" value="PbH1"/>
</dbReference>
<dbReference type="GO" id="GO:0005975">
    <property type="term" value="P:carbohydrate metabolic process"/>
    <property type="evidence" value="ECO:0007669"/>
    <property type="project" value="InterPro"/>
</dbReference>
<dbReference type="FunFam" id="2.160.20.10:FF:000004">
    <property type="entry name" value="Pectin lyase-like superfamily protein"/>
    <property type="match status" value="1"/>
</dbReference>
<keyword evidence="3" id="KW-0134">Cell wall</keyword>
<reference evidence="10" key="1">
    <citation type="submission" date="2024-03" db="EMBL/GenBank/DDBJ databases">
        <title>WGS assembly of Saponaria officinalis var. Norfolk2.</title>
        <authorList>
            <person name="Jenkins J."/>
            <person name="Shu S."/>
            <person name="Grimwood J."/>
            <person name="Barry K."/>
            <person name="Goodstein D."/>
            <person name="Schmutz J."/>
            <person name="Leebens-Mack J."/>
            <person name="Osbourn A."/>
        </authorList>
    </citation>
    <scope>NUCLEOTIDE SEQUENCE [LARGE SCALE GENOMIC DNA]</scope>
    <source>
        <strain evidence="10">JIC</strain>
    </source>
</reference>
<evidence type="ECO:0000256" key="4">
    <source>
        <dbReference type="ARBA" id="ARBA00022525"/>
    </source>
</evidence>
<accession>A0AAW1M897</accession>
<dbReference type="SMART" id="SM00710">
    <property type="entry name" value="PbH1"/>
    <property type="match status" value="6"/>
</dbReference>
<dbReference type="InterPro" id="IPR012334">
    <property type="entry name" value="Pectin_lyas_fold"/>
</dbReference>
<dbReference type="Pfam" id="PF00295">
    <property type="entry name" value="Glyco_hydro_28"/>
    <property type="match status" value="1"/>
</dbReference>